<name>A0A919IMT7_9ACTN</name>
<dbReference type="Proteomes" id="UP000619479">
    <property type="component" value="Unassembled WGS sequence"/>
</dbReference>
<organism evidence="4 5">
    <name type="scientific">Actinoplanes cyaneus</name>
    <dbReference type="NCBI Taxonomy" id="52696"/>
    <lineage>
        <taxon>Bacteria</taxon>
        <taxon>Bacillati</taxon>
        <taxon>Actinomycetota</taxon>
        <taxon>Actinomycetes</taxon>
        <taxon>Micromonosporales</taxon>
        <taxon>Micromonosporaceae</taxon>
        <taxon>Actinoplanes</taxon>
    </lineage>
</organism>
<evidence type="ECO:0000256" key="2">
    <source>
        <dbReference type="SAM" id="SignalP"/>
    </source>
</evidence>
<comment type="caution">
    <text evidence="4">The sequence shown here is derived from an EMBL/GenBank/DDBJ whole genome shotgun (WGS) entry which is preliminary data.</text>
</comment>
<gene>
    <name evidence="4" type="ORF">Acy02nite_54520</name>
</gene>
<keyword evidence="5" id="KW-1185">Reference proteome</keyword>
<sequence length="160" mass="16357">MFFFWVFLLAAVPVPAPVAGSFGWPLAPPQVTRRFDAPPEPWLPGHRGVDLGGAPGLTVRAAGSGTVVFAGLVAGRGVVSVAHPGGLRSTYEPVTASAAVGDVVATGEPLGVLEPGHAGCPVDACLHWGVRRGKDYLDPLALLGLGRVRLLPMPGVQQGG</sequence>
<dbReference type="Gene3D" id="2.70.70.10">
    <property type="entry name" value="Glucose Permease (Domain IIA)"/>
    <property type="match status" value="1"/>
</dbReference>
<dbReference type="Pfam" id="PF01551">
    <property type="entry name" value="Peptidase_M23"/>
    <property type="match status" value="1"/>
</dbReference>
<evidence type="ECO:0000313" key="4">
    <source>
        <dbReference type="EMBL" id="GID67571.1"/>
    </source>
</evidence>
<dbReference type="CDD" id="cd12797">
    <property type="entry name" value="M23_peptidase"/>
    <property type="match status" value="1"/>
</dbReference>
<feature type="chain" id="PRO_5037747575" description="M23ase beta-sheet core domain-containing protein" evidence="2">
    <location>
        <begin position="19"/>
        <end position="160"/>
    </location>
</feature>
<evidence type="ECO:0000313" key="5">
    <source>
        <dbReference type="Proteomes" id="UP000619479"/>
    </source>
</evidence>
<feature type="signal peptide" evidence="2">
    <location>
        <begin position="1"/>
        <end position="18"/>
    </location>
</feature>
<dbReference type="EMBL" id="BOMH01000040">
    <property type="protein sequence ID" value="GID67571.1"/>
    <property type="molecule type" value="Genomic_DNA"/>
</dbReference>
<dbReference type="AlphaFoldDB" id="A0A919IMT7"/>
<feature type="domain" description="M23ase beta-sheet core" evidence="3">
    <location>
        <begin position="45"/>
        <end position="139"/>
    </location>
</feature>
<dbReference type="InterPro" id="IPR016047">
    <property type="entry name" value="M23ase_b-sheet_dom"/>
</dbReference>
<dbReference type="InterPro" id="IPR050570">
    <property type="entry name" value="Cell_wall_metabolism_enzyme"/>
</dbReference>
<evidence type="ECO:0000259" key="3">
    <source>
        <dbReference type="Pfam" id="PF01551"/>
    </source>
</evidence>
<dbReference type="RefSeq" id="WP_203745401.1">
    <property type="nucleotide sequence ID" value="NZ_BAAAUC010000009.1"/>
</dbReference>
<protein>
    <recommendedName>
        <fullName evidence="3">M23ase beta-sheet core domain-containing protein</fullName>
    </recommendedName>
</protein>
<dbReference type="GO" id="GO:0004222">
    <property type="term" value="F:metalloendopeptidase activity"/>
    <property type="evidence" value="ECO:0007669"/>
    <property type="project" value="TreeGrafter"/>
</dbReference>
<dbReference type="InterPro" id="IPR011055">
    <property type="entry name" value="Dup_hybrid_motif"/>
</dbReference>
<keyword evidence="1 2" id="KW-0732">Signal</keyword>
<dbReference type="PANTHER" id="PTHR21666">
    <property type="entry name" value="PEPTIDASE-RELATED"/>
    <property type="match status" value="1"/>
</dbReference>
<accession>A0A919IMT7</accession>
<dbReference type="SUPFAM" id="SSF51261">
    <property type="entry name" value="Duplicated hybrid motif"/>
    <property type="match status" value="1"/>
</dbReference>
<evidence type="ECO:0000256" key="1">
    <source>
        <dbReference type="ARBA" id="ARBA00022729"/>
    </source>
</evidence>
<proteinExistence type="predicted"/>
<reference evidence="4" key="1">
    <citation type="submission" date="2021-01" db="EMBL/GenBank/DDBJ databases">
        <title>Whole genome shotgun sequence of Actinoplanes cyaneus NBRC 14990.</title>
        <authorList>
            <person name="Komaki H."/>
            <person name="Tamura T."/>
        </authorList>
    </citation>
    <scope>NUCLEOTIDE SEQUENCE</scope>
    <source>
        <strain evidence="4">NBRC 14990</strain>
    </source>
</reference>
<dbReference type="PANTHER" id="PTHR21666:SF289">
    <property type="entry name" value="L-ALA--D-GLU ENDOPEPTIDASE"/>
    <property type="match status" value="1"/>
</dbReference>